<evidence type="ECO:0000259" key="3">
    <source>
        <dbReference type="PROSITE" id="PS00125"/>
    </source>
</evidence>
<dbReference type="GO" id="GO:0097720">
    <property type="term" value="P:calcineurin-mediated signaling"/>
    <property type="evidence" value="ECO:0007669"/>
    <property type="project" value="InterPro"/>
</dbReference>
<dbReference type="SUPFAM" id="SSF56300">
    <property type="entry name" value="Metallo-dependent phosphatases"/>
    <property type="match status" value="1"/>
</dbReference>
<dbReference type="InterPro" id="IPR029052">
    <property type="entry name" value="Metallo-depent_PP-like"/>
</dbReference>
<dbReference type="Proteomes" id="UP001378960">
    <property type="component" value="Unassembled WGS sequence"/>
</dbReference>
<accession>A0AAV5R184</accession>
<evidence type="ECO:0000313" key="5">
    <source>
        <dbReference type="Proteomes" id="UP001378960"/>
    </source>
</evidence>
<dbReference type="EC" id="3.1.3.16" evidence="1"/>
<sequence>MREIDISIKICNAIKKIEKSFEIETDKGKVIRNNRNSYMYTTKDGKQCSTIDRVVHEVEKPETKIPIYSEIFNRDGIPDYKFLMNHFRKQGRISERHVLNILDKAEELMSEEDNLILIEANEEIPVAIIGDIHGQYYDLLEIIKVCGEIKKDCKYLFLGDYVDRGDWSLEVLLLVYAMKLSFPNEVTLLRGNHESRRMSEYFTFRRECERKYSKQVWISAVSSFRALPLGAIVNGDFLCVHAGISSKLDKLSDIVEIDRFKVDVPSKGLMCDLVWSDPTDNYDDDDSGEEENDDELFTFNSARRCSELYSFKAVEKFLKRNDLLAIVRGHQPQMDGYRLHRTGDSGFPTVITIFSAANYCGTYGNLGAAIIYNGGQLDVKQIKSQDGPYCLRDQMDVFSWSLPFVAEKVSELVASVLNVCIEDEVIDNKNYGWEIAAEQWRKIRSEREAEIKEVTNDDDESPREEFESARAADIDNEGLPSEIV</sequence>
<gene>
    <name evidence="4" type="ORF">DAPK24_018240</name>
</gene>
<dbReference type="EMBL" id="BTGB01000002">
    <property type="protein sequence ID" value="GMM45249.1"/>
    <property type="molecule type" value="Genomic_DNA"/>
</dbReference>
<name>A0AAV5R184_PICKL</name>
<keyword evidence="1" id="KW-0378">Hydrolase</keyword>
<protein>
    <recommendedName>
        <fullName evidence="1">Serine/threonine-protein phosphatase</fullName>
        <ecNumber evidence="1">3.1.3.16</ecNumber>
    </recommendedName>
</protein>
<dbReference type="InterPro" id="IPR004843">
    <property type="entry name" value="Calcineurin-like_PHP"/>
</dbReference>
<dbReference type="PANTHER" id="PTHR45673">
    <property type="entry name" value="SERINE/THREONINE-PROTEIN PHOSPHATASE 2B CATALYTIC SUBUNIT 1-RELATED"/>
    <property type="match status" value="1"/>
</dbReference>
<dbReference type="Gene3D" id="3.60.21.10">
    <property type="match status" value="1"/>
</dbReference>
<dbReference type="GO" id="GO:0033192">
    <property type="term" value="F:calmodulin-dependent protein phosphatase activity"/>
    <property type="evidence" value="ECO:0007669"/>
    <property type="project" value="InterPro"/>
</dbReference>
<reference evidence="4 5" key="1">
    <citation type="journal article" date="2023" name="Elife">
        <title>Identification of key yeast species and microbe-microbe interactions impacting larval growth of Drosophila in the wild.</title>
        <authorList>
            <person name="Mure A."/>
            <person name="Sugiura Y."/>
            <person name="Maeda R."/>
            <person name="Honda K."/>
            <person name="Sakurai N."/>
            <person name="Takahashi Y."/>
            <person name="Watada M."/>
            <person name="Katoh T."/>
            <person name="Gotoh A."/>
            <person name="Gotoh Y."/>
            <person name="Taniguchi I."/>
            <person name="Nakamura K."/>
            <person name="Hayashi T."/>
            <person name="Katayama T."/>
            <person name="Uemura T."/>
            <person name="Hattori Y."/>
        </authorList>
    </citation>
    <scope>NUCLEOTIDE SEQUENCE [LARGE SCALE GENOMIC DNA]</scope>
    <source>
        <strain evidence="4 5">PK-24</strain>
    </source>
</reference>
<feature type="domain" description="Serine/threonine specific protein phosphatases" evidence="3">
    <location>
        <begin position="189"/>
        <end position="194"/>
    </location>
</feature>
<dbReference type="AlphaFoldDB" id="A0AAV5R184"/>
<dbReference type="Pfam" id="PF00149">
    <property type="entry name" value="Metallophos"/>
    <property type="match status" value="1"/>
</dbReference>
<evidence type="ECO:0000256" key="2">
    <source>
        <dbReference type="SAM" id="MobiDB-lite"/>
    </source>
</evidence>
<proteinExistence type="inferred from homology"/>
<organism evidence="4 5">
    <name type="scientific">Pichia kluyveri</name>
    <name type="common">Yeast</name>
    <dbReference type="NCBI Taxonomy" id="36015"/>
    <lineage>
        <taxon>Eukaryota</taxon>
        <taxon>Fungi</taxon>
        <taxon>Dikarya</taxon>
        <taxon>Ascomycota</taxon>
        <taxon>Saccharomycotina</taxon>
        <taxon>Pichiomycetes</taxon>
        <taxon>Pichiales</taxon>
        <taxon>Pichiaceae</taxon>
        <taxon>Pichia</taxon>
    </lineage>
</organism>
<feature type="compositionally biased region" description="Basic and acidic residues" evidence="2">
    <location>
        <begin position="463"/>
        <end position="473"/>
    </location>
</feature>
<dbReference type="PROSITE" id="PS00125">
    <property type="entry name" value="SER_THR_PHOSPHATASE"/>
    <property type="match status" value="1"/>
</dbReference>
<dbReference type="InterPro" id="IPR006186">
    <property type="entry name" value="Ser/Thr-sp_prot-phosphatase"/>
</dbReference>
<dbReference type="InterPro" id="IPR043360">
    <property type="entry name" value="PP2B"/>
</dbReference>
<evidence type="ECO:0000313" key="4">
    <source>
        <dbReference type="EMBL" id="GMM45249.1"/>
    </source>
</evidence>
<comment type="catalytic activity">
    <reaction evidence="1">
        <text>O-phospho-L-threonyl-[protein] + H2O = L-threonyl-[protein] + phosphate</text>
        <dbReference type="Rhea" id="RHEA:47004"/>
        <dbReference type="Rhea" id="RHEA-COMP:11060"/>
        <dbReference type="Rhea" id="RHEA-COMP:11605"/>
        <dbReference type="ChEBI" id="CHEBI:15377"/>
        <dbReference type="ChEBI" id="CHEBI:30013"/>
        <dbReference type="ChEBI" id="CHEBI:43474"/>
        <dbReference type="ChEBI" id="CHEBI:61977"/>
        <dbReference type="EC" id="3.1.3.16"/>
    </reaction>
</comment>
<comment type="caution">
    <text evidence="4">The sequence shown here is derived from an EMBL/GenBank/DDBJ whole genome shotgun (WGS) entry which is preliminary data.</text>
</comment>
<keyword evidence="5" id="KW-1185">Reference proteome</keyword>
<feature type="region of interest" description="Disordered" evidence="2">
    <location>
        <begin position="450"/>
        <end position="484"/>
    </location>
</feature>
<comment type="similarity">
    <text evidence="1">Belongs to the PPP phosphatase family.</text>
</comment>
<dbReference type="PRINTS" id="PR00114">
    <property type="entry name" value="STPHPHTASE"/>
</dbReference>
<evidence type="ECO:0000256" key="1">
    <source>
        <dbReference type="RuleBase" id="RU004273"/>
    </source>
</evidence>
<dbReference type="SMART" id="SM00156">
    <property type="entry name" value="PP2Ac"/>
    <property type="match status" value="1"/>
</dbReference>